<evidence type="ECO:0000313" key="3">
    <source>
        <dbReference type="Proteomes" id="UP000649617"/>
    </source>
</evidence>
<dbReference type="EMBL" id="CAJNIZ010045560">
    <property type="protein sequence ID" value="CAE7723781.1"/>
    <property type="molecule type" value="Genomic_DNA"/>
</dbReference>
<organism evidence="2 3">
    <name type="scientific">Symbiodinium pilosum</name>
    <name type="common">Dinoflagellate</name>
    <dbReference type="NCBI Taxonomy" id="2952"/>
    <lineage>
        <taxon>Eukaryota</taxon>
        <taxon>Sar</taxon>
        <taxon>Alveolata</taxon>
        <taxon>Dinophyceae</taxon>
        <taxon>Suessiales</taxon>
        <taxon>Symbiodiniaceae</taxon>
        <taxon>Symbiodinium</taxon>
    </lineage>
</organism>
<keyword evidence="1" id="KW-0732">Signal</keyword>
<sequence length="164" mass="17560">MARSCLNFFVSWSLLTLVAGATHSRTGDEACSGEKNLAQEVASCFAGEALGESVYVKVLAYNATAKEGTMQLRGSGVSETACETQFSQQAQAINLYQVCLPSGVSSITMKYCSDQDSFLLQAMVGGFQTNLFLEKASCSNEALLAQPLMRRDSTVKHHSLQAPA</sequence>
<keyword evidence="3" id="KW-1185">Reference proteome</keyword>
<evidence type="ECO:0000256" key="1">
    <source>
        <dbReference type="SAM" id="SignalP"/>
    </source>
</evidence>
<evidence type="ECO:0000313" key="2">
    <source>
        <dbReference type="EMBL" id="CAE7723781.1"/>
    </source>
</evidence>
<dbReference type="AlphaFoldDB" id="A0A812XGU0"/>
<reference evidence="2" key="1">
    <citation type="submission" date="2021-02" db="EMBL/GenBank/DDBJ databases">
        <authorList>
            <person name="Dougan E. K."/>
            <person name="Rhodes N."/>
            <person name="Thang M."/>
            <person name="Chan C."/>
        </authorList>
    </citation>
    <scope>NUCLEOTIDE SEQUENCE</scope>
</reference>
<protein>
    <recommendedName>
        <fullName evidence="4">Secreted protein</fullName>
    </recommendedName>
</protein>
<feature type="signal peptide" evidence="1">
    <location>
        <begin position="1"/>
        <end position="20"/>
    </location>
</feature>
<dbReference type="Proteomes" id="UP000649617">
    <property type="component" value="Unassembled WGS sequence"/>
</dbReference>
<evidence type="ECO:0008006" key="4">
    <source>
        <dbReference type="Google" id="ProtNLM"/>
    </source>
</evidence>
<accession>A0A812XGU0</accession>
<gene>
    <name evidence="2" type="ORF">SPIL2461_LOCUS20669</name>
</gene>
<comment type="caution">
    <text evidence="2">The sequence shown here is derived from an EMBL/GenBank/DDBJ whole genome shotgun (WGS) entry which is preliminary data.</text>
</comment>
<proteinExistence type="predicted"/>
<dbReference type="OrthoDB" id="409129at2759"/>
<name>A0A812XGU0_SYMPI</name>
<feature type="chain" id="PRO_5032564218" description="Secreted protein" evidence="1">
    <location>
        <begin position="21"/>
        <end position="164"/>
    </location>
</feature>